<dbReference type="Proteomes" id="UP000603940">
    <property type="component" value="Unassembled WGS sequence"/>
</dbReference>
<keyword evidence="11" id="KW-0966">Cell projection</keyword>
<keyword evidence="11" id="KW-0282">Flagellum</keyword>
<evidence type="ECO:0000256" key="8">
    <source>
        <dbReference type="ARBA" id="ARBA00022989"/>
    </source>
</evidence>
<evidence type="ECO:0000256" key="3">
    <source>
        <dbReference type="ARBA" id="ARBA00008281"/>
    </source>
</evidence>
<keyword evidence="10" id="KW-0997">Cell inner membrane</keyword>
<evidence type="ECO:0000256" key="5">
    <source>
        <dbReference type="ARBA" id="ARBA00022500"/>
    </source>
</evidence>
<keyword evidence="8" id="KW-1133">Transmembrane helix</keyword>
<sequence>MSATTTDGSAKKSGKKGRRMLLFSAAALLLLGGGAGTAWFLVPGAPDIMRKTIMLNAVPAEEGGAAAPSPATRPVFVELPEMTLTLPNAGRPRQLRLKLAMEVAADPGQPPPELMSPRVYDSLLLYLRTLRDGELEGALAMDRLRGDLHRRLDLLLGEGRVRDVLITGLVVA</sequence>
<gene>
    <name evidence="11" type="ORF">IBL25_13330</name>
</gene>
<keyword evidence="4" id="KW-1003">Cell membrane</keyword>
<comment type="caution">
    <text evidence="11">The sequence shown here is derived from an EMBL/GenBank/DDBJ whole genome shotgun (WGS) entry which is preliminary data.</text>
</comment>
<proteinExistence type="inferred from homology"/>
<reference evidence="11 12" key="1">
    <citation type="journal article" date="2009" name="Int. J. Syst. Evol. Microbiol.">
        <title>Transfer of Teichococcus ludipueritiae and Muricoccus roseus to the genus Roseomonas, as Roseomonas ludipueritiae comb. nov. and Roseomonas rosea comb. nov., respectively, and emended description of the genus Roseomonas.</title>
        <authorList>
            <person name="Sanchez-Porro C."/>
            <person name="Gallego V."/>
            <person name="Busse H.J."/>
            <person name="Kampfer P."/>
            <person name="Ventosa A."/>
        </authorList>
    </citation>
    <scope>NUCLEOTIDE SEQUENCE [LARGE SCALE GENOMIC DNA]</scope>
    <source>
        <strain evidence="11 12">DSM 14915</strain>
    </source>
</reference>
<evidence type="ECO:0000256" key="6">
    <source>
        <dbReference type="ARBA" id="ARBA00022692"/>
    </source>
</evidence>
<evidence type="ECO:0000313" key="11">
    <source>
        <dbReference type="EMBL" id="MBC9177924.1"/>
    </source>
</evidence>
<comment type="similarity">
    <text evidence="3 10">Belongs to the FliL family.</text>
</comment>
<accession>A0ABR7R7Z5</accession>
<evidence type="ECO:0000256" key="1">
    <source>
        <dbReference type="ARBA" id="ARBA00002254"/>
    </source>
</evidence>
<name>A0ABR7R7Z5_9PROT</name>
<dbReference type="Pfam" id="PF03748">
    <property type="entry name" value="FliL"/>
    <property type="match status" value="1"/>
</dbReference>
<keyword evidence="11" id="KW-0969">Cilium</keyword>
<keyword evidence="12" id="KW-1185">Reference proteome</keyword>
<evidence type="ECO:0000313" key="12">
    <source>
        <dbReference type="Proteomes" id="UP000603940"/>
    </source>
</evidence>
<evidence type="ECO:0000256" key="7">
    <source>
        <dbReference type="ARBA" id="ARBA00022779"/>
    </source>
</evidence>
<keyword evidence="9 10" id="KW-0472">Membrane</keyword>
<keyword evidence="5 10" id="KW-0145">Chemotaxis</keyword>
<protein>
    <recommendedName>
        <fullName evidence="10">Flagellar protein FliL</fullName>
    </recommendedName>
</protein>
<organism evidence="11 12">
    <name type="scientific">Pseudoroseomonas ludipueritiae</name>
    <dbReference type="NCBI Taxonomy" id="198093"/>
    <lineage>
        <taxon>Bacteria</taxon>
        <taxon>Pseudomonadati</taxon>
        <taxon>Pseudomonadota</taxon>
        <taxon>Alphaproteobacteria</taxon>
        <taxon>Acetobacterales</taxon>
        <taxon>Acetobacteraceae</taxon>
        <taxon>Pseudoroseomonas</taxon>
    </lineage>
</organism>
<dbReference type="InterPro" id="IPR005503">
    <property type="entry name" value="FliL"/>
</dbReference>
<comment type="function">
    <text evidence="1 10">Controls the rotational direction of flagella during chemotaxis.</text>
</comment>
<evidence type="ECO:0000256" key="2">
    <source>
        <dbReference type="ARBA" id="ARBA00004162"/>
    </source>
</evidence>
<keyword evidence="6" id="KW-0812">Transmembrane</keyword>
<evidence type="ECO:0000256" key="10">
    <source>
        <dbReference type="RuleBase" id="RU364125"/>
    </source>
</evidence>
<evidence type="ECO:0000256" key="9">
    <source>
        <dbReference type="ARBA" id="ARBA00023136"/>
    </source>
</evidence>
<keyword evidence="7 10" id="KW-0283">Flagellar rotation</keyword>
<evidence type="ECO:0000256" key="4">
    <source>
        <dbReference type="ARBA" id="ARBA00022475"/>
    </source>
</evidence>
<dbReference type="EMBL" id="JACTUZ010000054">
    <property type="protein sequence ID" value="MBC9177924.1"/>
    <property type="molecule type" value="Genomic_DNA"/>
</dbReference>
<comment type="subcellular location">
    <subcellularLocation>
        <location evidence="10">Cell inner membrane</location>
    </subcellularLocation>
    <subcellularLocation>
        <location evidence="2">Cell membrane</location>
        <topology evidence="2">Single-pass membrane protein</topology>
    </subcellularLocation>
</comment>